<dbReference type="Proteomes" id="UP000595437">
    <property type="component" value="Chromosome 10"/>
</dbReference>
<sequence>MGGTEAENNKAASKFKRALLKYFECEESHGIEKVEVVPIVINWRGVMSERTYRALTGTVGMTPSFVKYVQLKGGERQTRQGCLNSPPIIAPQVYLTAVYPKRFSE</sequence>
<keyword evidence="2" id="KW-1185">Reference proteome</keyword>
<gene>
    <name evidence="1" type="ORF">FKW44_014872</name>
</gene>
<accession>A0A7T8H0C8</accession>
<proteinExistence type="predicted"/>
<reference evidence="2" key="1">
    <citation type="submission" date="2021-01" db="EMBL/GenBank/DDBJ databases">
        <title>Caligus Genome Assembly.</title>
        <authorList>
            <person name="Gallardo-Escarate C."/>
        </authorList>
    </citation>
    <scope>NUCLEOTIDE SEQUENCE [LARGE SCALE GENOMIC DNA]</scope>
</reference>
<evidence type="ECO:0000313" key="2">
    <source>
        <dbReference type="Proteomes" id="UP000595437"/>
    </source>
</evidence>
<dbReference type="AlphaFoldDB" id="A0A7T8H0C8"/>
<dbReference type="EMBL" id="CP045899">
    <property type="protein sequence ID" value="QQP40725.1"/>
    <property type="molecule type" value="Genomic_DNA"/>
</dbReference>
<organism evidence="1 2">
    <name type="scientific">Caligus rogercresseyi</name>
    <name type="common">Sea louse</name>
    <dbReference type="NCBI Taxonomy" id="217165"/>
    <lineage>
        <taxon>Eukaryota</taxon>
        <taxon>Metazoa</taxon>
        <taxon>Ecdysozoa</taxon>
        <taxon>Arthropoda</taxon>
        <taxon>Crustacea</taxon>
        <taxon>Multicrustacea</taxon>
        <taxon>Hexanauplia</taxon>
        <taxon>Copepoda</taxon>
        <taxon>Siphonostomatoida</taxon>
        <taxon>Caligidae</taxon>
        <taxon>Caligus</taxon>
    </lineage>
</organism>
<name>A0A7T8H0C8_CALRO</name>
<protein>
    <submittedName>
        <fullName evidence="1">Uncharacterized protein</fullName>
    </submittedName>
</protein>
<evidence type="ECO:0000313" key="1">
    <source>
        <dbReference type="EMBL" id="QQP40725.1"/>
    </source>
</evidence>